<dbReference type="OrthoDB" id="9810134at2"/>
<feature type="transmembrane region" description="Helical" evidence="10">
    <location>
        <begin position="174"/>
        <end position="200"/>
    </location>
</feature>
<keyword evidence="8 10" id="KW-1133">Transmembrane helix</keyword>
<evidence type="ECO:0000259" key="12">
    <source>
        <dbReference type="PROSITE" id="PS50929"/>
    </source>
</evidence>
<evidence type="ECO:0000256" key="5">
    <source>
        <dbReference type="ARBA" id="ARBA00022692"/>
    </source>
</evidence>
<dbReference type="PANTHER" id="PTHR11384:SF59">
    <property type="entry name" value="LYSOSOMAL COBALAMIN TRANSPORTER ABCD4"/>
    <property type="match status" value="1"/>
</dbReference>
<evidence type="ECO:0000256" key="6">
    <source>
        <dbReference type="ARBA" id="ARBA00022741"/>
    </source>
</evidence>
<dbReference type="PROSITE" id="PS50929">
    <property type="entry name" value="ABC_TM1F"/>
    <property type="match status" value="1"/>
</dbReference>
<dbReference type="CDD" id="cd03223">
    <property type="entry name" value="ABCD_peroxisomal_ALDP"/>
    <property type="match status" value="1"/>
</dbReference>
<keyword evidence="14" id="KW-1185">Reference proteome</keyword>
<dbReference type="SUPFAM" id="SSF52540">
    <property type="entry name" value="P-loop containing nucleoside triphosphate hydrolases"/>
    <property type="match status" value="1"/>
</dbReference>
<keyword evidence="6" id="KW-0547">Nucleotide-binding</keyword>
<feature type="transmembrane region" description="Helical" evidence="10">
    <location>
        <begin position="103"/>
        <end position="124"/>
    </location>
</feature>
<feature type="transmembrane region" description="Helical" evidence="10">
    <location>
        <begin position="305"/>
        <end position="325"/>
    </location>
</feature>
<evidence type="ECO:0000256" key="3">
    <source>
        <dbReference type="ARBA" id="ARBA00022475"/>
    </source>
</evidence>
<keyword evidence="2" id="KW-0813">Transport</keyword>
<dbReference type="InterPro" id="IPR017871">
    <property type="entry name" value="ABC_transporter-like_CS"/>
</dbReference>
<dbReference type="GO" id="GO:0005886">
    <property type="term" value="C:plasma membrane"/>
    <property type="evidence" value="ECO:0007669"/>
    <property type="project" value="UniProtKB-SubCell"/>
</dbReference>
<comment type="subcellular location">
    <subcellularLocation>
        <location evidence="1">Cell membrane</location>
        <topology evidence="1">Multi-pass membrane protein</topology>
    </subcellularLocation>
</comment>
<dbReference type="InterPro" id="IPR036640">
    <property type="entry name" value="ABC1_TM_sf"/>
</dbReference>
<evidence type="ECO:0000256" key="4">
    <source>
        <dbReference type="ARBA" id="ARBA00022519"/>
    </source>
</evidence>
<dbReference type="PANTHER" id="PTHR11384">
    <property type="entry name" value="ATP-BINDING CASSETTE, SUB-FAMILY D MEMBER"/>
    <property type="match status" value="1"/>
</dbReference>
<evidence type="ECO:0000256" key="7">
    <source>
        <dbReference type="ARBA" id="ARBA00022840"/>
    </source>
</evidence>
<accession>A0A4R6Y100</accession>
<evidence type="ECO:0000313" key="14">
    <source>
        <dbReference type="Proteomes" id="UP000294480"/>
    </source>
</evidence>
<organism evidence="13 14">
    <name type="scientific">Hydromonas duriensis</name>
    <dbReference type="NCBI Taxonomy" id="1527608"/>
    <lineage>
        <taxon>Bacteria</taxon>
        <taxon>Pseudomonadati</taxon>
        <taxon>Pseudomonadota</taxon>
        <taxon>Betaproteobacteria</taxon>
        <taxon>Burkholderiales</taxon>
        <taxon>Burkholderiaceae</taxon>
        <taxon>Hydromonas</taxon>
    </lineage>
</organism>
<evidence type="ECO:0000313" key="13">
    <source>
        <dbReference type="EMBL" id="TDR29012.1"/>
    </source>
</evidence>
<evidence type="ECO:0000256" key="9">
    <source>
        <dbReference type="ARBA" id="ARBA00023136"/>
    </source>
</evidence>
<sequence>MNPQPTSHTQANRTIDNNWVNDAYPNLIKDEEALEKKSLAKMLDIILFSARYWRSKDALWSWGLTILVLALATVNVKLGVALVDWSGNFWESVKNKDIEGFSSGLILFTKLAFASILVGIYRIFFSQMLQIRWRTWLTSEFTQRYLGNNRFYHLEKDRRQDNPDQRIANDLDNFTNLAIGLFFGFYLSALSVYEFSLVMFKLSGNLEFSFAGHDFNIPAYMFWAVLLYTLVGSTVIHFIGRRLVKLNFLSERYNADFRYHIIRAREYAEGISFLGGSEHHESHARRLFNIIRSNWRSRMWRTKHLGFASSVYAQLGIIFPVLVAAPRYFKGALEFGGVMQVIRTFGELQTALSWFIDNYSAITELRASATRIFNLEKAMARVDDFSAQSELTVTPNNVGGVSLAHVSLGRPQFDGEGQFHTETQVENMDWQILKGERWLVTGASGSGKSTILRAIAKLWPYGHGHIDVPKKAKVQFLPQRPYFPVATLREALAYPSAGDAYKEAAYETVLDMAQLSHLRHRLHESNNWGQILSGGEQQRLAFARIFLKRPDYLFLDEATSALDLDNEKALYDTLIQHLPYLTLISVSHHSQLKNYHKQHLHLSANVLGGFKAQIQPL</sequence>
<dbReference type="GO" id="GO:0140359">
    <property type="term" value="F:ABC-type transporter activity"/>
    <property type="evidence" value="ECO:0007669"/>
    <property type="project" value="InterPro"/>
</dbReference>
<keyword evidence="5 10" id="KW-0812">Transmembrane</keyword>
<dbReference type="AlphaFoldDB" id="A0A4R6Y100"/>
<evidence type="ECO:0000256" key="2">
    <source>
        <dbReference type="ARBA" id="ARBA00022448"/>
    </source>
</evidence>
<dbReference type="EMBL" id="SNZE01000028">
    <property type="protein sequence ID" value="TDR29012.1"/>
    <property type="molecule type" value="Genomic_DNA"/>
</dbReference>
<dbReference type="InterPro" id="IPR003439">
    <property type="entry name" value="ABC_transporter-like_ATP-bd"/>
</dbReference>
<dbReference type="Pfam" id="PF06472">
    <property type="entry name" value="ABC_membrane_2"/>
    <property type="match status" value="1"/>
</dbReference>
<feature type="transmembrane region" description="Helical" evidence="10">
    <location>
        <begin position="59"/>
        <end position="83"/>
    </location>
</feature>
<dbReference type="InterPro" id="IPR011527">
    <property type="entry name" value="ABC1_TM_dom"/>
</dbReference>
<dbReference type="RefSeq" id="WP_133621392.1">
    <property type="nucleotide sequence ID" value="NZ_SNZE01000028.1"/>
</dbReference>
<dbReference type="InterPro" id="IPR003593">
    <property type="entry name" value="AAA+_ATPase"/>
</dbReference>
<dbReference type="Pfam" id="PF00005">
    <property type="entry name" value="ABC_tran"/>
    <property type="match status" value="1"/>
</dbReference>
<dbReference type="Gene3D" id="3.40.50.300">
    <property type="entry name" value="P-loop containing nucleotide triphosphate hydrolases"/>
    <property type="match status" value="1"/>
</dbReference>
<dbReference type="Gene3D" id="1.20.1560.10">
    <property type="entry name" value="ABC transporter type 1, transmembrane domain"/>
    <property type="match status" value="1"/>
</dbReference>
<proteinExistence type="predicted"/>
<dbReference type="InterPro" id="IPR027417">
    <property type="entry name" value="P-loop_NTPase"/>
</dbReference>
<keyword evidence="7 13" id="KW-0067">ATP-binding</keyword>
<comment type="caution">
    <text evidence="13">The sequence shown here is derived from an EMBL/GenBank/DDBJ whole genome shotgun (WGS) entry which is preliminary data.</text>
</comment>
<evidence type="ECO:0000256" key="1">
    <source>
        <dbReference type="ARBA" id="ARBA00004651"/>
    </source>
</evidence>
<dbReference type="PROSITE" id="PS50893">
    <property type="entry name" value="ABC_TRANSPORTER_2"/>
    <property type="match status" value="1"/>
</dbReference>
<dbReference type="SMART" id="SM00382">
    <property type="entry name" value="AAA"/>
    <property type="match status" value="1"/>
</dbReference>
<keyword evidence="9 10" id="KW-0472">Membrane</keyword>
<keyword evidence="4" id="KW-0997">Cell inner membrane</keyword>
<evidence type="ECO:0000256" key="8">
    <source>
        <dbReference type="ARBA" id="ARBA00022989"/>
    </source>
</evidence>
<gene>
    <name evidence="13" type="ORF">DFR44_1283</name>
</gene>
<feature type="transmembrane region" description="Helical" evidence="10">
    <location>
        <begin position="220"/>
        <end position="240"/>
    </location>
</feature>
<feature type="domain" description="ABC transmembrane type-1" evidence="12">
    <location>
        <begin position="111"/>
        <end position="364"/>
    </location>
</feature>
<dbReference type="Proteomes" id="UP000294480">
    <property type="component" value="Unassembled WGS sequence"/>
</dbReference>
<dbReference type="PROSITE" id="PS00211">
    <property type="entry name" value="ABC_TRANSPORTER_1"/>
    <property type="match status" value="1"/>
</dbReference>
<dbReference type="GO" id="GO:0016887">
    <property type="term" value="F:ATP hydrolysis activity"/>
    <property type="evidence" value="ECO:0007669"/>
    <property type="project" value="InterPro"/>
</dbReference>
<evidence type="ECO:0000256" key="10">
    <source>
        <dbReference type="SAM" id="Phobius"/>
    </source>
</evidence>
<dbReference type="GO" id="GO:0005524">
    <property type="term" value="F:ATP binding"/>
    <property type="evidence" value="ECO:0007669"/>
    <property type="project" value="UniProtKB-KW"/>
</dbReference>
<reference evidence="13 14" key="1">
    <citation type="submission" date="2019-03" db="EMBL/GenBank/DDBJ databases">
        <title>Genomic Encyclopedia of Type Strains, Phase IV (KMG-IV): sequencing the most valuable type-strain genomes for metagenomic binning, comparative biology and taxonomic classification.</title>
        <authorList>
            <person name="Goeker M."/>
        </authorList>
    </citation>
    <scope>NUCLEOTIDE SEQUENCE [LARGE SCALE GENOMIC DNA]</scope>
    <source>
        <strain evidence="13 14">DSM 102852</strain>
    </source>
</reference>
<feature type="domain" description="ABC transporter" evidence="11">
    <location>
        <begin position="401"/>
        <end position="616"/>
    </location>
</feature>
<evidence type="ECO:0000259" key="11">
    <source>
        <dbReference type="PROSITE" id="PS50893"/>
    </source>
</evidence>
<dbReference type="SUPFAM" id="SSF90123">
    <property type="entry name" value="ABC transporter transmembrane region"/>
    <property type="match status" value="1"/>
</dbReference>
<keyword evidence="3" id="KW-1003">Cell membrane</keyword>
<protein>
    <submittedName>
        <fullName evidence="13">Putative ATP-binding cassette transporter</fullName>
    </submittedName>
</protein>
<name>A0A4R6Y100_9BURK</name>
<dbReference type="InterPro" id="IPR050835">
    <property type="entry name" value="ABC_transporter_sub-D"/>
</dbReference>